<dbReference type="KEGG" id="emo:DM558_04380"/>
<evidence type="ECO:0000313" key="2">
    <source>
        <dbReference type="Proteomes" id="UP000273143"/>
    </source>
</evidence>
<organism evidence="1 2">
    <name type="scientific">Entomomonas moraniae</name>
    <dbReference type="NCBI Taxonomy" id="2213226"/>
    <lineage>
        <taxon>Bacteria</taxon>
        <taxon>Pseudomonadati</taxon>
        <taxon>Pseudomonadota</taxon>
        <taxon>Gammaproteobacteria</taxon>
        <taxon>Pseudomonadales</taxon>
        <taxon>Pseudomonadaceae</taxon>
        <taxon>Entomomonas</taxon>
    </lineage>
</organism>
<dbReference type="Proteomes" id="UP000273143">
    <property type="component" value="Chromosome"/>
</dbReference>
<keyword evidence="2" id="KW-1185">Reference proteome</keyword>
<reference evidence="2" key="1">
    <citation type="submission" date="2018-06" db="EMBL/GenBank/DDBJ databases">
        <title>Complete genome of Pseudomonas insecticola strain QZS01.</title>
        <authorList>
            <person name="Wang J."/>
            <person name="Su Q."/>
        </authorList>
    </citation>
    <scope>NUCLEOTIDE SEQUENCE [LARGE SCALE GENOMIC DNA]</scope>
    <source>
        <strain evidence="2">QZS01</strain>
    </source>
</reference>
<accession>A0A3S9XCA8</accession>
<sequence length="161" mass="18212">MKQLIVGIAVAVLLVGCGKSKEEKRKEIEETMTAKGQTQLLVKQAEMNQREVVAEVLRYMETIEPIVAEVFSERGTCIFIEKTRMLRVEKTWDSFYPKMNYLKSFSIGGDCSIIAGFQDLAFAPNLKDEILTLKIAQEKGKITWICSLTSKNKDAIPKECQ</sequence>
<dbReference type="Gene3D" id="3.30.700.10">
    <property type="entry name" value="Glycoprotein, Type 4 Pilin"/>
    <property type="match status" value="1"/>
</dbReference>
<protein>
    <submittedName>
        <fullName evidence="1">Uncharacterized protein</fullName>
    </submittedName>
</protein>
<dbReference type="EMBL" id="CP029822">
    <property type="protein sequence ID" value="AZS50059.1"/>
    <property type="molecule type" value="Genomic_DNA"/>
</dbReference>
<dbReference type="RefSeq" id="WP_127162206.1">
    <property type="nucleotide sequence ID" value="NZ_CP029822.1"/>
</dbReference>
<gene>
    <name evidence="1" type="ORF">DM558_04380</name>
</gene>
<name>A0A3S9XCA8_9GAMM</name>
<evidence type="ECO:0000313" key="1">
    <source>
        <dbReference type="EMBL" id="AZS50059.1"/>
    </source>
</evidence>
<proteinExistence type="predicted"/>
<dbReference type="PROSITE" id="PS51257">
    <property type="entry name" value="PROKAR_LIPOPROTEIN"/>
    <property type="match status" value="1"/>
</dbReference>
<dbReference type="AlphaFoldDB" id="A0A3S9XCA8"/>